<protein>
    <submittedName>
        <fullName evidence="2">Uncharacterized protein</fullName>
    </submittedName>
</protein>
<keyword evidence="1" id="KW-0472">Membrane</keyword>
<gene>
    <name evidence="2" type="ORF">ENV14_02255</name>
</gene>
<organism evidence="2">
    <name type="scientific">Ignisphaera aggregans</name>
    <dbReference type="NCBI Taxonomy" id="334771"/>
    <lineage>
        <taxon>Archaea</taxon>
        <taxon>Thermoproteota</taxon>
        <taxon>Thermoprotei</taxon>
        <taxon>Desulfurococcales</taxon>
        <taxon>Desulfurococcaceae</taxon>
        <taxon>Ignisphaera</taxon>
    </lineage>
</organism>
<dbReference type="InterPro" id="IPR036322">
    <property type="entry name" value="WD40_repeat_dom_sf"/>
</dbReference>
<sequence length="1211" mass="132073">MWLGRGWEKYFTPLTVLVMALVLVALLTAPTARQEAVELPKDLGYAYVINLTSTGITPMHAVGISPSKILIAGRIGDANAVLLLDVSNPYEDPKVLQVYPLTGSPTYMDVDGYPVTRIAVGTDRGEVLVLKVEKGDVVGYVHRIFGADFYVNQVFVAKSPTGSSKIIALVSEGGPRTIPCSKCYVYAFDEAIPGLFRAGPVVGNASLSMEKVDVQMVAPLKVFTAGGVYYDASSVFLAHVPTGNRVNIVINISYVYNNTLHKAANAIIKVVAYSKKLNMVFIYGVSADASGVARIPVPIIDNTVFNANISIIGIDGSEVWSYTFIPERHVIIDSEVYLPPVILLTPPASGDASKLFGLPPFLQLKLVKLDLSGVPITYSVAAELEEPLPIDTTQMLFVYGGKNVVAVLNAQSRGNTTLVTVATQGKKLVLSAKTLDYVGEDTALIDAATYPDSDYIVVGFNSSSAGKVRVYRISPKFDLTYIYPFDSPIRRVTSAIGLQSYVYSTVLSHGLQLLLSVDRAIPLLRNDTELIAGKPGYVDGSVLPDLTAAFLVTPSSVTVVKNLDVIVSMRRPVALNAITAPSVKLRITLPGNETLDKVYAVFYYPPNGSKQLKPDENGLLVLNNIIPHVNYSVYIGYSEPYIKPTTISVHIRDFRDVLIPVNLSYKVFTVRLVVVDSISITPIAPYIVMVDGRVVAGPTRATVLPVDIVYGVHNITVAPAKEGEPVYSPASTALYVSQDTTLNITLTRRVYNLRLKLIDSLTGSAPIAPLLLSVTNALPYNSTIPHGTGFVDVKVFYGNTTITVAPGPGFESVYREYMQTVPVADNIIVEVRLERIEYPVVLSLADGFGIPLLSPVDIIVNGTTYAREVREPRVELSLPYGLWVIEVKPSEGYENVYEPYTATIVVDKARTLSVAMARASHTLSLIILDDYGTLITPVVVDIVGVVKLSYTIEPPMRSVVASLPYGNYTVSIKPAQGYEDVYSNVTYRVFLAHPLNIAIRVLRQKYTLSITVRDTPFGILRGAFDLLINGTKYAENFRSGTITLPYGVYLVQLVPTGVYVQMYEASQPVVVKLFNNTNMVITVSRRMYTFTLYIREGATPIKDATVTLTNLETGAVFTMLISGDDGVISTKLPFASYEVSITHPNYYGTSLVYTIDSDKTDIVYLNPTVTAMIWRFSPLIITLVVIGIAIYAGLKIRAIIAKRLITEEEVF</sequence>
<accession>A0A7C4FGY7</accession>
<comment type="caution">
    <text evidence="2">The sequence shown here is derived from an EMBL/GenBank/DDBJ whole genome shotgun (WGS) entry which is preliminary data.</text>
</comment>
<keyword evidence="1" id="KW-0812">Transmembrane</keyword>
<keyword evidence="1" id="KW-1133">Transmembrane helix</keyword>
<evidence type="ECO:0000313" key="2">
    <source>
        <dbReference type="EMBL" id="HGI87208.1"/>
    </source>
</evidence>
<dbReference type="SUPFAM" id="SSF50978">
    <property type="entry name" value="WD40 repeat-like"/>
    <property type="match status" value="1"/>
</dbReference>
<reference evidence="2" key="1">
    <citation type="journal article" date="2020" name="mSystems">
        <title>Genome- and Community-Level Interaction Insights into Carbon Utilization and Element Cycling Functions of Hydrothermarchaeota in Hydrothermal Sediment.</title>
        <authorList>
            <person name="Zhou Z."/>
            <person name="Liu Y."/>
            <person name="Xu W."/>
            <person name="Pan J."/>
            <person name="Luo Z.H."/>
            <person name="Li M."/>
        </authorList>
    </citation>
    <scope>NUCLEOTIDE SEQUENCE [LARGE SCALE GENOMIC DNA]</scope>
    <source>
        <strain evidence="2">SpSt-732</strain>
    </source>
</reference>
<evidence type="ECO:0000256" key="1">
    <source>
        <dbReference type="SAM" id="Phobius"/>
    </source>
</evidence>
<dbReference type="AlphaFoldDB" id="A0A7C4FGY7"/>
<dbReference type="EMBL" id="DTFF01000018">
    <property type="protein sequence ID" value="HGI87208.1"/>
    <property type="molecule type" value="Genomic_DNA"/>
</dbReference>
<name>A0A7C4FGY7_9CREN</name>
<proteinExistence type="predicted"/>
<feature type="transmembrane region" description="Helical" evidence="1">
    <location>
        <begin position="1172"/>
        <end position="1194"/>
    </location>
</feature>